<evidence type="ECO:0000256" key="1">
    <source>
        <dbReference type="SAM" id="MobiDB-lite"/>
    </source>
</evidence>
<dbReference type="GO" id="GO:0019867">
    <property type="term" value="C:outer membrane"/>
    <property type="evidence" value="ECO:0007669"/>
    <property type="project" value="InterPro"/>
</dbReference>
<dbReference type="Proteomes" id="UP000257067">
    <property type="component" value="Unassembled WGS sequence"/>
</dbReference>
<dbReference type="AlphaFoldDB" id="A0A3D8IYJ1"/>
<feature type="signal peptide" evidence="2">
    <location>
        <begin position="1"/>
        <end position="29"/>
    </location>
</feature>
<gene>
    <name evidence="4" type="ORF">CQA62_01180</name>
</gene>
<dbReference type="InterPro" id="IPR006315">
    <property type="entry name" value="OM_autotransptr_brl_dom"/>
</dbReference>
<dbReference type="NCBIfam" id="TIGR01414">
    <property type="entry name" value="autotrans_barl"/>
    <property type="match status" value="1"/>
</dbReference>
<comment type="caution">
    <text evidence="4">The sequence shown here is derived from an EMBL/GenBank/DDBJ whole genome shotgun (WGS) entry which is preliminary data.</text>
</comment>
<feature type="region of interest" description="Disordered" evidence="1">
    <location>
        <begin position="469"/>
        <end position="493"/>
    </location>
</feature>
<evidence type="ECO:0000256" key="2">
    <source>
        <dbReference type="SAM" id="SignalP"/>
    </source>
</evidence>
<dbReference type="Pfam" id="PF03797">
    <property type="entry name" value="Autotransporter"/>
    <property type="match status" value="1"/>
</dbReference>
<feature type="domain" description="Autotransporter" evidence="3">
    <location>
        <begin position="561"/>
        <end position="830"/>
    </location>
</feature>
<dbReference type="InterPro" id="IPR005546">
    <property type="entry name" value="Autotransporte_beta"/>
</dbReference>
<protein>
    <submittedName>
        <fullName evidence="4">Autotransporter outer membrane beta-barrel domain-containing protein</fullName>
    </submittedName>
</protein>
<dbReference type="PROSITE" id="PS51208">
    <property type="entry name" value="AUTOTRANSPORTER"/>
    <property type="match status" value="1"/>
</dbReference>
<evidence type="ECO:0000313" key="5">
    <source>
        <dbReference type="Proteomes" id="UP000257067"/>
    </source>
</evidence>
<dbReference type="OrthoDB" id="5315404at2"/>
<dbReference type="SMART" id="SM00869">
    <property type="entry name" value="Autotransporter"/>
    <property type="match status" value="1"/>
</dbReference>
<dbReference type="InterPro" id="IPR012332">
    <property type="entry name" value="Autotransporter_pectin_lyase_C"/>
</dbReference>
<keyword evidence="5" id="KW-1185">Reference proteome</keyword>
<evidence type="ECO:0000313" key="4">
    <source>
        <dbReference type="EMBL" id="RDU70056.1"/>
    </source>
</evidence>
<dbReference type="Gene3D" id="2.40.128.130">
    <property type="entry name" value="Autotransporter beta-domain"/>
    <property type="match status" value="1"/>
</dbReference>
<dbReference type="SUPFAM" id="SSF103515">
    <property type="entry name" value="Autotransporter"/>
    <property type="match status" value="1"/>
</dbReference>
<feature type="compositionally biased region" description="Low complexity" evidence="1">
    <location>
        <begin position="471"/>
        <end position="488"/>
    </location>
</feature>
<feature type="chain" id="PRO_5043181893" evidence="2">
    <location>
        <begin position="30"/>
        <end position="852"/>
    </location>
</feature>
<dbReference type="InterPro" id="IPR036709">
    <property type="entry name" value="Autotransporte_beta_dom_sf"/>
</dbReference>
<organism evidence="4 5">
    <name type="scientific">Helicobacter cholecystus</name>
    <dbReference type="NCBI Taxonomy" id="45498"/>
    <lineage>
        <taxon>Bacteria</taxon>
        <taxon>Pseudomonadati</taxon>
        <taxon>Campylobacterota</taxon>
        <taxon>Epsilonproteobacteria</taxon>
        <taxon>Campylobacterales</taxon>
        <taxon>Helicobacteraceae</taxon>
        <taxon>Helicobacter</taxon>
    </lineage>
</organism>
<reference evidence="4 5" key="1">
    <citation type="submission" date="2018-04" db="EMBL/GenBank/DDBJ databases">
        <title>Novel Campyloabacter and Helicobacter Species and Strains.</title>
        <authorList>
            <person name="Mannion A.J."/>
            <person name="Shen Z."/>
            <person name="Fox J.G."/>
        </authorList>
    </citation>
    <scope>NUCLEOTIDE SEQUENCE [LARGE SCALE GENOMIC DNA]</scope>
    <source>
        <strain evidence="4 5">ATCC 700242</strain>
    </source>
</reference>
<accession>A0A3D8IYJ1</accession>
<evidence type="ECO:0000259" key="3">
    <source>
        <dbReference type="PROSITE" id="PS51208"/>
    </source>
</evidence>
<dbReference type="EMBL" id="NXLU01000001">
    <property type="protein sequence ID" value="RDU70056.1"/>
    <property type="molecule type" value="Genomic_DNA"/>
</dbReference>
<sequence>MKGGGQSKKSSTLLVSLALSSFLPTLAFATIQINRNQVEEIFNQSTITIDQNTTIGSFDARYNVQTNEMTTKLSKDITINNMATLEIFATNTTGYGYVFASSVNAGTQRSWTGGTIKINFLSSGWGGVDLARGGILTDVKGKFEISSNLDFTYREDDDQATWRTLGVSAIGSHDSGVVKLLGNYIKINTIGHPIHNQQRGIIALMASQNGSIYLNANDDGTIKNKDAIIQIKGSISTGLKSLNTEEGSGKIYAHFSGKDSYLMGNVYAGLYGGESQTNLSFSNNAHMIGDIYALDNKTHDITFDNANLTGKASYSSNSGATTTLTFKNNAQWLITENSRVTNLSLTNNGNTLNLDLYSAPRVQNSSTVTRGTSNPNNNLRTLEIKNLKGDEGRVLLGIDGNKSDRLEIGTLETTNLYISVKDVNLTPRNFDSNPEAIVLVSADSVNNGVVRGSIRKEGLSYVTTTLEHQVSENPSTLTPSSTTPQSRTANNTQTTAEIWSKAEDEGSANYANKKHRWVLSGLSSEINEELVNESGFLISNPYRMLMIESNNLNKRMGDLRGIPYNQGAWLRIFNGSDSGEGVKNLYTNIQLGYDYGIGVIGAKNYSGVAFSTSMVNISANQYNGKANTYSLAAYHAYIADSGLYVDTIAKYLYIDQKLDLNTDSRSNFGNHALSLGAEVGYRAYMGKSNFYFEPQVELIGGLILGVKDINLGIIHGQSVKGELKMTTALNARVGVVQGYSLKTQNGLRADFRLGANLVNETVSDNTPIRLYDGITEAQRNIGNNIKAVFNVGTNLVLTEQWRMYIDAERSFGGRNRNTDYQANIGARFSFGDKITSLPKPQKILPQKLENNQ</sequence>
<dbReference type="RefSeq" id="WP_104723894.1">
    <property type="nucleotide sequence ID" value="NZ_FZNE01000002.1"/>
</dbReference>
<keyword evidence="2" id="KW-0732">Signal</keyword>
<dbReference type="Gene3D" id="2.160.20.20">
    <property type="match status" value="1"/>
</dbReference>
<name>A0A3D8IYJ1_9HELI</name>
<proteinExistence type="predicted"/>